<dbReference type="InterPro" id="IPR001977">
    <property type="entry name" value="Depp_CoAkinase"/>
</dbReference>
<comment type="caution">
    <text evidence="7">The sequence shown here is derived from an EMBL/GenBank/DDBJ whole genome shotgun (WGS) entry which is preliminary data.</text>
</comment>
<comment type="catalytic activity">
    <reaction evidence="5">
        <text>3'-dephospho-CoA + ATP = ADP + CoA + H(+)</text>
        <dbReference type="Rhea" id="RHEA:18245"/>
        <dbReference type="ChEBI" id="CHEBI:15378"/>
        <dbReference type="ChEBI" id="CHEBI:30616"/>
        <dbReference type="ChEBI" id="CHEBI:57287"/>
        <dbReference type="ChEBI" id="CHEBI:57328"/>
        <dbReference type="ChEBI" id="CHEBI:456216"/>
        <dbReference type="EC" id="2.7.1.24"/>
    </reaction>
</comment>
<dbReference type="Gene3D" id="3.40.50.300">
    <property type="entry name" value="P-loop containing nucleotide triphosphate hydrolases"/>
    <property type="match status" value="1"/>
</dbReference>
<dbReference type="PANTHER" id="PTHR10695">
    <property type="entry name" value="DEPHOSPHO-COA KINASE-RELATED"/>
    <property type="match status" value="1"/>
</dbReference>
<dbReference type="PANTHER" id="PTHR10695:SF46">
    <property type="entry name" value="BIFUNCTIONAL COENZYME A SYNTHASE-RELATED"/>
    <property type="match status" value="1"/>
</dbReference>
<dbReference type="EMBL" id="NQXA01000010">
    <property type="protein sequence ID" value="PHQ29005.1"/>
    <property type="molecule type" value="Genomic_DNA"/>
</dbReference>
<dbReference type="UniPathway" id="UPA00241">
    <property type="reaction ID" value="UER00356"/>
</dbReference>
<dbReference type="RefSeq" id="WP_099646620.1">
    <property type="nucleotide sequence ID" value="NZ_KZ319292.1"/>
</dbReference>
<dbReference type="GO" id="GO:0005737">
    <property type="term" value="C:cytoplasm"/>
    <property type="evidence" value="ECO:0007669"/>
    <property type="project" value="UniProtKB-SubCell"/>
</dbReference>
<dbReference type="SUPFAM" id="SSF52540">
    <property type="entry name" value="P-loop containing nucleoside triphosphate hydrolases"/>
    <property type="match status" value="1"/>
</dbReference>
<evidence type="ECO:0000256" key="6">
    <source>
        <dbReference type="NCBIfam" id="TIGR00152"/>
    </source>
</evidence>
<dbReference type="EC" id="2.7.1.24" evidence="5 6"/>
<proteinExistence type="inferred from homology"/>
<dbReference type="PROSITE" id="PS51219">
    <property type="entry name" value="DPCK"/>
    <property type="match status" value="1"/>
</dbReference>
<evidence type="ECO:0000256" key="5">
    <source>
        <dbReference type="HAMAP-Rule" id="MF_00376"/>
    </source>
</evidence>
<dbReference type="GO" id="GO:0005524">
    <property type="term" value="F:ATP binding"/>
    <property type="evidence" value="ECO:0007669"/>
    <property type="project" value="UniProtKB-UniRule"/>
</dbReference>
<organism evidence="7 8">
    <name type="scientific">Leeuwenhoekiella nanhaiensis</name>
    <dbReference type="NCBI Taxonomy" id="1655491"/>
    <lineage>
        <taxon>Bacteria</taxon>
        <taxon>Pseudomonadati</taxon>
        <taxon>Bacteroidota</taxon>
        <taxon>Flavobacteriia</taxon>
        <taxon>Flavobacteriales</taxon>
        <taxon>Flavobacteriaceae</taxon>
        <taxon>Leeuwenhoekiella</taxon>
    </lineage>
</organism>
<comment type="similarity">
    <text evidence="1 5">Belongs to the CoaE family.</text>
</comment>
<evidence type="ECO:0000256" key="1">
    <source>
        <dbReference type="ARBA" id="ARBA00009018"/>
    </source>
</evidence>
<comment type="pathway">
    <text evidence="5">Cofactor biosynthesis; coenzyme A biosynthesis; CoA from (R)-pantothenate: step 5/5.</text>
</comment>
<name>A0A2G1VQG2_9FLAO</name>
<keyword evidence="8" id="KW-1185">Reference proteome</keyword>
<evidence type="ECO:0000256" key="3">
    <source>
        <dbReference type="ARBA" id="ARBA00022840"/>
    </source>
</evidence>
<dbReference type="GO" id="GO:0004140">
    <property type="term" value="F:dephospho-CoA kinase activity"/>
    <property type="evidence" value="ECO:0007669"/>
    <property type="project" value="UniProtKB-UniRule"/>
</dbReference>
<dbReference type="OrthoDB" id="9812943at2"/>
<keyword evidence="5 7" id="KW-0418">Kinase</keyword>
<keyword evidence="2 5" id="KW-0547">Nucleotide-binding</keyword>
<protein>
    <recommendedName>
        <fullName evidence="5 6">Dephospho-CoA kinase</fullName>
        <ecNumber evidence="5 6">2.7.1.24</ecNumber>
    </recommendedName>
    <alternativeName>
        <fullName evidence="5">Dephosphocoenzyme A kinase</fullName>
    </alternativeName>
</protein>
<dbReference type="HAMAP" id="MF_00376">
    <property type="entry name" value="Dephospho_CoA_kinase"/>
    <property type="match status" value="1"/>
</dbReference>
<gene>
    <name evidence="5" type="primary">coaE</name>
    <name evidence="7" type="ORF">CJ305_12510</name>
</gene>
<feature type="binding site" evidence="5">
    <location>
        <begin position="11"/>
        <end position="16"/>
    </location>
    <ligand>
        <name>ATP</name>
        <dbReference type="ChEBI" id="CHEBI:30616"/>
    </ligand>
</feature>
<keyword evidence="5" id="KW-0963">Cytoplasm</keyword>
<comment type="subcellular location">
    <subcellularLocation>
        <location evidence="5">Cytoplasm</location>
    </subcellularLocation>
</comment>
<evidence type="ECO:0000313" key="8">
    <source>
        <dbReference type="Proteomes" id="UP000229433"/>
    </source>
</evidence>
<keyword evidence="5" id="KW-0808">Transferase</keyword>
<evidence type="ECO:0000256" key="2">
    <source>
        <dbReference type="ARBA" id="ARBA00022741"/>
    </source>
</evidence>
<reference evidence="7 8" key="1">
    <citation type="submission" date="2017-08" db="EMBL/GenBank/DDBJ databases">
        <title>The whole genome shortgun sequences of strain Leeuwenhoekiella nanhaiensis G18 from the South China Sea.</title>
        <authorList>
            <person name="Liu Q."/>
        </authorList>
    </citation>
    <scope>NUCLEOTIDE SEQUENCE [LARGE SCALE GENOMIC DNA]</scope>
    <source>
        <strain evidence="7 8">G18</strain>
    </source>
</reference>
<keyword evidence="4 5" id="KW-0173">Coenzyme A biosynthesis</keyword>
<comment type="function">
    <text evidence="5">Catalyzes the phosphorylation of the 3'-hydroxyl group of dephosphocoenzyme A to form coenzyme A.</text>
</comment>
<dbReference type="CDD" id="cd02022">
    <property type="entry name" value="DPCK"/>
    <property type="match status" value="1"/>
</dbReference>
<dbReference type="Pfam" id="PF01121">
    <property type="entry name" value="CoaE"/>
    <property type="match status" value="1"/>
</dbReference>
<evidence type="ECO:0000313" key="7">
    <source>
        <dbReference type="EMBL" id="PHQ29005.1"/>
    </source>
</evidence>
<keyword evidence="3 5" id="KW-0067">ATP-binding</keyword>
<dbReference type="NCBIfam" id="TIGR00152">
    <property type="entry name" value="dephospho-CoA kinase"/>
    <property type="match status" value="1"/>
</dbReference>
<dbReference type="AlphaFoldDB" id="A0A2G1VQG2"/>
<sequence>MKIVGITGGIGSGKTTLARYFNDAFGVPVYYADAEAKALMHSPKLVKQIIALLGEQSYKDGRLDRAFVASRVFKDQKLLDKLNAIVHPAVKQHFKSWVKKQSAPYILKEAAILFENGNAADCDAVILVTAPEALRIERVIDRDGTPVEDIKDRINKQWSDAQKIPLADFVIENIQLSESKKQAEKIHSKLLGDRINT</sequence>
<accession>A0A2G1VQG2</accession>
<dbReference type="InterPro" id="IPR027417">
    <property type="entry name" value="P-loop_NTPase"/>
</dbReference>
<dbReference type="GO" id="GO:0015937">
    <property type="term" value="P:coenzyme A biosynthetic process"/>
    <property type="evidence" value="ECO:0007669"/>
    <property type="project" value="UniProtKB-UniRule"/>
</dbReference>
<dbReference type="Proteomes" id="UP000229433">
    <property type="component" value="Unassembled WGS sequence"/>
</dbReference>
<evidence type="ECO:0000256" key="4">
    <source>
        <dbReference type="ARBA" id="ARBA00022993"/>
    </source>
</evidence>